<organism evidence="3 4">
    <name type="scientific">Tanacetum coccineum</name>
    <dbReference type="NCBI Taxonomy" id="301880"/>
    <lineage>
        <taxon>Eukaryota</taxon>
        <taxon>Viridiplantae</taxon>
        <taxon>Streptophyta</taxon>
        <taxon>Embryophyta</taxon>
        <taxon>Tracheophyta</taxon>
        <taxon>Spermatophyta</taxon>
        <taxon>Magnoliopsida</taxon>
        <taxon>eudicotyledons</taxon>
        <taxon>Gunneridae</taxon>
        <taxon>Pentapetalae</taxon>
        <taxon>asterids</taxon>
        <taxon>campanulids</taxon>
        <taxon>Asterales</taxon>
        <taxon>Asteraceae</taxon>
        <taxon>Asteroideae</taxon>
        <taxon>Anthemideae</taxon>
        <taxon>Anthemidinae</taxon>
        <taxon>Tanacetum</taxon>
    </lineage>
</organism>
<protein>
    <submittedName>
        <fullName evidence="3">G-type lectin S-receptor-like serine/threonine-protein kinase LECRK3</fullName>
    </submittedName>
</protein>
<evidence type="ECO:0000313" key="4">
    <source>
        <dbReference type="Proteomes" id="UP001151760"/>
    </source>
</evidence>
<dbReference type="Pfam" id="PF00069">
    <property type="entry name" value="Pkinase"/>
    <property type="match status" value="1"/>
</dbReference>
<dbReference type="SUPFAM" id="SSF56112">
    <property type="entry name" value="Protein kinase-like (PK-like)"/>
    <property type="match status" value="1"/>
</dbReference>
<keyword evidence="4" id="KW-1185">Reference proteome</keyword>
<dbReference type="PANTHER" id="PTHR47976:SF15">
    <property type="entry name" value="G-TYPE LECTIN S-RECEPTOR-LIKE SERINE_THREONINE-PROTEIN KINASE RLK1"/>
    <property type="match status" value="1"/>
</dbReference>
<keyword evidence="1" id="KW-0732">Signal</keyword>
<accession>A0ABQ5IQT5</accession>
<dbReference type="EMBL" id="BQNB010021077">
    <property type="protein sequence ID" value="GJU02602.1"/>
    <property type="molecule type" value="Genomic_DNA"/>
</dbReference>
<proteinExistence type="predicted"/>
<sequence>EDFYSAKISDFGLAKLLLTNQSRTSTGIRGKKGYVAPEWFRNTPVTMMVDVYSYGVLILEIVSCQKSVKEFGTGDEYGEIFTDLAWDCYQEGRLEVFVENDLEALDDYKKLRIFVMVGLWCIQENPSLRPTMKKVIPMLDGVIEVPEPPCPFPLSVTSG</sequence>
<dbReference type="InterPro" id="IPR051343">
    <property type="entry name" value="G-type_lectin_kinases/EP1-like"/>
</dbReference>
<dbReference type="Gene3D" id="1.10.510.10">
    <property type="entry name" value="Transferase(Phosphotransferase) domain 1"/>
    <property type="match status" value="1"/>
</dbReference>
<feature type="domain" description="Protein kinase" evidence="2">
    <location>
        <begin position="1"/>
        <end position="139"/>
    </location>
</feature>
<reference evidence="3" key="1">
    <citation type="journal article" date="2022" name="Int. J. Mol. Sci.">
        <title>Draft Genome of Tanacetum Coccineum: Genomic Comparison of Closely Related Tanacetum-Family Plants.</title>
        <authorList>
            <person name="Yamashiro T."/>
            <person name="Shiraishi A."/>
            <person name="Nakayama K."/>
            <person name="Satake H."/>
        </authorList>
    </citation>
    <scope>NUCLEOTIDE SEQUENCE</scope>
</reference>
<comment type="caution">
    <text evidence="3">The sequence shown here is derived from an EMBL/GenBank/DDBJ whole genome shotgun (WGS) entry which is preliminary data.</text>
</comment>
<dbReference type="PANTHER" id="PTHR47976">
    <property type="entry name" value="G-TYPE LECTIN S-RECEPTOR-LIKE SERINE/THREONINE-PROTEIN KINASE SD2-5"/>
    <property type="match status" value="1"/>
</dbReference>
<dbReference type="InterPro" id="IPR000719">
    <property type="entry name" value="Prot_kinase_dom"/>
</dbReference>
<evidence type="ECO:0000259" key="2">
    <source>
        <dbReference type="PROSITE" id="PS50011"/>
    </source>
</evidence>
<feature type="non-terminal residue" evidence="3">
    <location>
        <position position="1"/>
    </location>
</feature>
<gene>
    <name evidence="3" type="ORF">Tco_1112940</name>
</gene>
<evidence type="ECO:0000256" key="1">
    <source>
        <dbReference type="ARBA" id="ARBA00022729"/>
    </source>
</evidence>
<dbReference type="PROSITE" id="PS50011">
    <property type="entry name" value="PROTEIN_KINASE_DOM"/>
    <property type="match status" value="1"/>
</dbReference>
<reference evidence="3" key="2">
    <citation type="submission" date="2022-01" db="EMBL/GenBank/DDBJ databases">
        <authorList>
            <person name="Yamashiro T."/>
            <person name="Shiraishi A."/>
            <person name="Satake H."/>
            <person name="Nakayama K."/>
        </authorList>
    </citation>
    <scope>NUCLEOTIDE SEQUENCE</scope>
</reference>
<dbReference type="Proteomes" id="UP001151760">
    <property type="component" value="Unassembled WGS sequence"/>
</dbReference>
<name>A0ABQ5IQT5_9ASTR</name>
<evidence type="ECO:0000313" key="3">
    <source>
        <dbReference type="EMBL" id="GJU02602.1"/>
    </source>
</evidence>
<dbReference type="InterPro" id="IPR011009">
    <property type="entry name" value="Kinase-like_dom_sf"/>
</dbReference>